<name>Q91FK3_IIV6</name>
<dbReference type="GeneID" id="1733323"/>
<reference evidence="1 2" key="8">
    <citation type="journal article" date="1994" name="Intervirology">
        <title>Identification of the primary structure and the coding capacity of the genome of insect iridescent virus type 6 between the genome coordinates 0.310 and 0.347 (7990 bp).</title>
        <authorList>
            <person name="Sonntag K.C."/>
            <person name="Schnitzler P."/>
            <person name="Janssen W."/>
            <person name="Darai G."/>
        </authorList>
    </citation>
    <scope>NUCLEOTIDE SEQUENCE [LARGE SCALE GENOMIC DNA]</scope>
</reference>
<reference evidence="1 2" key="1">
    <citation type="journal article" date="1984" name="J. Virol.">
        <title>DNA analysis of insect iridescent virus 6: evidence for circular permutation and terminal redundancy.</title>
        <authorList>
            <person name="Delius H."/>
            <person name="Darai G."/>
            <person name="Fluegel R.M."/>
        </authorList>
    </citation>
    <scope>NUCLEOTIDE SEQUENCE [LARGE SCALE GENOMIC DNA]</scope>
</reference>
<accession>Q91FK3</accession>
<reference evidence="1 2" key="6">
    <citation type="journal article" date="1992" name="Virus Genes">
        <title>Characterization of the third origin of DNA replication of the genome of insect iridescent virus type 6.</title>
        <authorList>
            <person name="Sonntag K.C."/>
            <person name="Darai G."/>
        </authorList>
    </citation>
    <scope>NUCLEOTIDE SEQUENCE [LARGE SCALE GENOMIC DNA]</scope>
</reference>
<dbReference type="EMBL" id="AF303741">
    <property type="protein sequence ID" value="AAK82182.1"/>
    <property type="molecule type" value="Genomic_DNA"/>
</dbReference>
<organismHost>
    <name type="scientific">Chilo suppressalis</name>
    <name type="common">Asiatic rice borer moth</name>
    <dbReference type="NCBI Taxonomy" id="168631"/>
</organismHost>
<organismHost>
    <name type="scientific">Spodoptera frugiperda</name>
    <name type="common">Fall armyworm</name>
    <dbReference type="NCBI Taxonomy" id="7108"/>
</organismHost>
<reference evidence="1 2" key="11">
    <citation type="journal article" date="1994" name="Virus Genes">
        <title>Chilo iridescent virus encodes a putative helicase belonging to a distinct family within the "DEAD/H" superfamily: implications for the evolution of large DNA viruses.</title>
        <authorList>
            <person name="Sonntag K.C."/>
            <person name="Schnitzler P."/>
            <person name="Koonin E.V."/>
            <person name="Darai G."/>
        </authorList>
    </citation>
    <scope>NUCLEOTIDE SEQUENCE [LARGE SCALE GENOMIC DNA]</scope>
</reference>
<reference evidence="1 2" key="2">
    <citation type="journal article" date="1986" name="Med. Microbiol. Immunol.">
        <title>Insect iridescent virus type 6 induced toxic degenerative hepatitis in mice.</title>
        <authorList>
            <person name="Lorbacher de Ruiz H."/>
            <person name="Gelderblom H."/>
            <person name="Hofmann W."/>
            <person name="Darai G."/>
        </authorList>
    </citation>
    <scope>NUCLEOTIDE SEQUENCE [LARGE SCALE GENOMIC DNA]</scope>
</reference>
<sequence length="49" mass="6092">MKDLRYHLVKFQSRLFVQNYFHLQILQNFQKQHQVVLLETVLEELNSQF</sequence>
<dbReference type="KEGG" id="vg:1733323"/>
<organismHost>
    <name type="scientific">Acheta domesticus</name>
    <name type="common">House cricket</name>
    <dbReference type="NCBI Taxonomy" id="6997"/>
</organismHost>
<proteinExistence type="predicted"/>
<organism evidence="1 2">
    <name type="scientific">Invertebrate iridescent virus 6</name>
    <name type="common">IIV-6</name>
    <name type="synonym">Chilo iridescent virus</name>
    <dbReference type="NCBI Taxonomy" id="176652"/>
    <lineage>
        <taxon>Viruses</taxon>
        <taxon>Varidnaviria</taxon>
        <taxon>Bamfordvirae</taxon>
        <taxon>Nucleocytoviricota</taxon>
        <taxon>Megaviricetes</taxon>
        <taxon>Pimascovirales</taxon>
        <taxon>Pimascovirales incertae sedis</taxon>
        <taxon>Iridoviridae</taxon>
        <taxon>Betairidovirinae</taxon>
        <taxon>Iridovirus</taxon>
        <taxon>Iridovirus chilo1</taxon>
    </lineage>
</organism>
<organismHost>
    <name type="scientific">Gryllus bimaculatus</name>
    <name type="common">Two-spotted cricket</name>
    <dbReference type="NCBI Taxonomy" id="6999"/>
</organismHost>
<reference evidence="1 2" key="10">
    <citation type="journal article" date="1994" name="Nucleic Acids Res.">
        <title>Identification of genes encoding zinc finger proteins, non-histone chromosomal HMG protein homologue, and a putative GTP phosphohydrolase in the genome of Chilo iridescent virus.</title>
        <authorList>
            <person name="Schnitzler P."/>
            <person name="Hug M."/>
            <person name="Handermann M."/>
            <person name="Janssen W."/>
            <person name="Koonin E.V."/>
            <person name="Delius H."/>
            <person name="Darai C."/>
        </authorList>
    </citation>
    <scope>NUCLEOTIDE SEQUENCE [LARGE SCALE GENOMIC DNA]</scope>
</reference>
<keyword evidence="2" id="KW-1185">Reference proteome</keyword>
<dbReference type="Proteomes" id="UP000001359">
    <property type="component" value="Segment"/>
</dbReference>
<evidence type="ECO:0000313" key="2">
    <source>
        <dbReference type="Proteomes" id="UP000001359"/>
    </source>
</evidence>
<dbReference type="RefSeq" id="NP_149784.1">
    <property type="nucleotide sequence ID" value="NC_003038.1"/>
</dbReference>
<reference evidence="1 2" key="14">
    <citation type="journal article" date="1999" name="Virus Genes">
        <title>Identification of a gene cluster within the genome of Chilo iridescent virus encoding enzymes involved in viral DNA replication and processing.</title>
        <authorList>
            <person name="Muller K."/>
            <person name="Tidona C.A."/>
            <person name="Darai G."/>
        </authorList>
    </citation>
    <scope>NUCLEOTIDE SEQUENCE [LARGE SCALE GENOMIC DNA]</scope>
</reference>
<protein>
    <submittedName>
        <fullName evidence="1">321R</fullName>
    </submittedName>
</protein>
<reference evidence="1 2" key="12">
    <citation type="journal article" date="1997" name="Virus Genes">
        <title>The DNA sequence of Chilo iridescent virus between the genome coordinates 0.101 and 0.391; similarities in coding strategy between insect and vertebrate iridoviruses.</title>
        <authorList>
            <person name="Bahr U."/>
            <person name="Tidona C.A."/>
            <person name="Darai G."/>
        </authorList>
    </citation>
    <scope>NUCLEOTIDE SEQUENCE [LARGE SCALE GENOMIC DNA]</scope>
</reference>
<reference evidence="1 2" key="7">
    <citation type="journal article" date="1993" name="J. Gen. Virol.">
        <title>Identification of the gene encoding the major capsid protein of insect iridescent virus type 6 by polymerase chain reaction.</title>
        <authorList>
            <person name="Stohwasser R."/>
            <person name="Raab K."/>
            <person name="Schnitzler P."/>
            <person name="Janssen W."/>
            <person name="Darai G."/>
        </authorList>
    </citation>
    <scope>NUCLEOTIDE SEQUENCE [LARGE SCALE GENOMIC DNA]</scope>
</reference>
<reference evidence="1 2" key="4">
    <citation type="journal article" date="1988" name="Virology">
        <title>Identification and characterization of the repetitive DNA element in the genome of insect iridescent virus type 6.</title>
        <authorList>
            <person name="Fischer M."/>
            <person name="Schnitzler P."/>
            <person name="Delius H."/>
            <person name="Darai G."/>
        </authorList>
    </citation>
    <scope>NUCLEOTIDE SEQUENCE [LARGE SCALE GENOMIC DNA]</scope>
</reference>
<reference evidence="1 2" key="15">
    <citation type="journal article" date="2001" name="Virology">
        <title>Analysis of the first complete DNA sequence of an invertebrate iridovirus: coding strategy of the genome of Chilo iridescent virus.</title>
        <authorList>
            <person name="Jakob N.J."/>
            <person name="Muller K."/>
            <person name="Bahr U."/>
            <person name="Darai G."/>
        </authorList>
    </citation>
    <scope>NUCLEOTIDE SEQUENCE [LARGE SCALE GENOMIC DNA]</scope>
</reference>
<evidence type="ECO:0000313" key="1">
    <source>
        <dbReference type="EMBL" id="AAK82182.1"/>
    </source>
</evidence>
<reference evidence="1 2" key="13">
    <citation type="journal article" date="1998" name="Virus Genes">
        <title>Identification of a thymidylate synthase gene within the genome of Chilo iridescent virus.</title>
        <authorList>
            <person name="Muller K."/>
            <person name="Tidona C.A."/>
            <person name="Bahr U."/>
            <person name="Darai G."/>
        </authorList>
    </citation>
    <scope>NUCLEOTIDE SEQUENCE [LARGE SCALE GENOMIC DNA]</scope>
</reference>
<reference evidence="1 2" key="9">
    <citation type="journal article" date="1994" name="J. Gen. Virol.">
        <title>Insect iridescent virus type 6 encodes a polypeptide related to the largest subunit of eukaryotic RNA polymerase II.</title>
        <authorList>
            <person name="Schnitzler P."/>
            <person name="Sonntag K.C."/>
            <person name="Muller M."/>
            <person name="Janssen W."/>
            <person name="Bugert J.J."/>
            <person name="Koonin E.V."/>
            <person name="Darai G."/>
        </authorList>
    </citation>
    <scope>NUCLEOTIDE SEQUENCE [LARGE SCALE GENOMIC DNA]</scope>
</reference>
<reference evidence="1 2" key="5">
    <citation type="journal article" date="1992" name="Virus Genes">
        <title>Identification and mapping of origins of DNA replication within the DNA sequences of the genome of insect iridescent virus type 6.</title>
        <authorList>
            <person name="Handermann M."/>
            <person name="Schnitzler P."/>
            <person name="Rosen-Wolff A."/>
            <person name="Raab K."/>
            <person name="Sonntag K.C."/>
            <person name="Darai G."/>
        </authorList>
    </citation>
    <scope>NUCLEOTIDE SEQUENCE [LARGE SCALE GENOMIC DNA]</scope>
</reference>
<organismHost>
    <name type="scientific">Gryllus campestris</name>
    <dbReference type="NCBI Taxonomy" id="58607"/>
</organismHost>
<reference evidence="1 2" key="3">
    <citation type="journal article" date="1987" name="Virology">
        <title>Molecular cloning and physical mapping of the genome of insect iridescent virus type 6: further evidence for circular permutation of the viral genome.</title>
        <authorList>
            <person name="Schnitzler P."/>
            <person name="Soltau J.B."/>
            <person name="Fischer M."/>
            <person name="Reisner H."/>
            <person name="Scholz J."/>
            <person name="Delius H."/>
            <person name="Darai G."/>
        </authorList>
    </citation>
    <scope>NUCLEOTIDE SEQUENCE [LARGE SCALE GENOMIC DNA]</scope>
</reference>